<sequence>MNISERMEHNRVAGLSLVAIDKGKISKADYFGVSEAGTDNKINEHTIFNACSISKFLTSILVLKLVEQRLVDLDEDVNQKLVSWKVPDNAFTKHKKVTLRNLLCHQSGIVEPEGSFTTVETFNDMPSMVEILNGKTPYCNTPIEVTYEPESEFHYSDAGFCVIQLLIEDTMSKPFSILMDEFIFKPLNMTNSIFSTNIPAFNTDNLACGHDQNGALISGKYSIYPFLAACGIWTTPNDLAKLLLYIMNAVKGQSKIGLTATHINELFRPQGSKEWTGLGVFLDGADEKLEFSSLGWGVGFQCMLVAYPYLEKGMIMMTNTDTGVHQMKGIMGEIYHSLS</sequence>
<name>A0ABV3VRC4_9BACI</name>
<reference evidence="2 3" key="1">
    <citation type="submission" date="2024-07" db="EMBL/GenBank/DDBJ databases">
        <title>Characterization of a bacterium isolated from hydrolysated instant sea cucumber by whole-genome sequencing and metabolomics.</title>
        <authorList>
            <person name="Luo X."/>
            <person name="Zhang Z."/>
            <person name="Zheng Z."/>
            <person name="Zhang W."/>
            <person name="Ming T."/>
            <person name="Jiao L."/>
            <person name="Su X."/>
            <person name="Kong F."/>
            <person name="Xu J."/>
        </authorList>
    </citation>
    <scope>NUCLEOTIDE SEQUENCE [LARGE SCALE GENOMIC DNA]</scope>
    <source>
        <strain evidence="2 3">XL-2024</strain>
    </source>
</reference>
<evidence type="ECO:0000313" key="2">
    <source>
        <dbReference type="EMBL" id="MEX3743927.1"/>
    </source>
</evidence>
<dbReference type="PANTHER" id="PTHR46825:SF12">
    <property type="entry name" value="PENICILLIN-BINDING PROTEIN 4"/>
    <property type="match status" value="1"/>
</dbReference>
<proteinExistence type="predicted"/>
<dbReference type="EMBL" id="JBFRHK010000001">
    <property type="protein sequence ID" value="MEX3743927.1"/>
    <property type="molecule type" value="Genomic_DNA"/>
</dbReference>
<protein>
    <submittedName>
        <fullName evidence="2">Serine hydrolase domain-containing protein</fullName>
        <ecNumber evidence="2">3.-.-.-</ecNumber>
    </submittedName>
</protein>
<dbReference type="PANTHER" id="PTHR46825">
    <property type="entry name" value="D-ALANYL-D-ALANINE-CARBOXYPEPTIDASE/ENDOPEPTIDASE AMPH"/>
    <property type="match status" value="1"/>
</dbReference>
<dbReference type="InterPro" id="IPR001466">
    <property type="entry name" value="Beta-lactam-related"/>
</dbReference>
<keyword evidence="2" id="KW-0378">Hydrolase</keyword>
<comment type="caution">
    <text evidence="2">The sequence shown here is derived from an EMBL/GenBank/DDBJ whole genome shotgun (WGS) entry which is preliminary data.</text>
</comment>
<gene>
    <name evidence="2" type="ORF">AB1300_02130</name>
</gene>
<evidence type="ECO:0000313" key="3">
    <source>
        <dbReference type="Proteomes" id="UP001558534"/>
    </source>
</evidence>
<feature type="domain" description="Beta-lactamase-related" evidence="1">
    <location>
        <begin position="3"/>
        <end position="323"/>
    </location>
</feature>
<dbReference type="GO" id="GO:0016787">
    <property type="term" value="F:hydrolase activity"/>
    <property type="evidence" value="ECO:0007669"/>
    <property type="project" value="UniProtKB-KW"/>
</dbReference>
<evidence type="ECO:0000259" key="1">
    <source>
        <dbReference type="Pfam" id="PF00144"/>
    </source>
</evidence>
<dbReference type="SUPFAM" id="SSF56601">
    <property type="entry name" value="beta-lactamase/transpeptidase-like"/>
    <property type="match status" value="1"/>
</dbReference>
<dbReference type="InterPro" id="IPR012338">
    <property type="entry name" value="Beta-lactam/transpept-like"/>
</dbReference>
<dbReference type="Proteomes" id="UP001558534">
    <property type="component" value="Unassembled WGS sequence"/>
</dbReference>
<dbReference type="Pfam" id="PF00144">
    <property type="entry name" value="Beta-lactamase"/>
    <property type="match status" value="1"/>
</dbReference>
<dbReference type="EC" id="3.-.-.-" evidence="2"/>
<keyword evidence="3" id="KW-1185">Reference proteome</keyword>
<accession>A0ABV3VRC4</accession>
<dbReference type="Gene3D" id="3.40.710.10">
    <property type="entry name" value="DD-peptidase/beta-lactamase superfamily"/>
    <property type="match status" value="1"/>
</dbReference>
<dbReference type="InterPro" id="IPR050491">
    <property type="entry name" value="AmpC-like"/>
</dbReference>
<dbReference type="RefSeq" id="WP_368634948.1">
    <property type="nucleotide sequence ID" value="NZ_JBFRHK010000001.1"/>
</dbReference>
<organism evidence="2 3">
    <name type="scientific">Lysinibacillus xylanilyticus</name>
    <dbReference type="NCBI Taxonomy" id="582475"/>
    <lineage>
        <taxon>Bacteria</taxon>
        <taxon>Bacillati</taxon>
        <taxon>Bacillota</taxon>
        <taxon>Bacilli</taxon>
        <taxon>Bacillales</taxon>
        <taxon>Bacillaceae</taxon>
        <taxon>Lysinibacillus</taxon>
    </lineage>
</organism>